<evidence type="ECO:0000313" key="2">
    <source>
        <dbReference type="EMBL" id="KAF7350170.1"/>
    </source>
</evidence>
<evidence type="ECO:0000313" key="3">
    <source>
        <dbReference type="Proteomes" id="UP000620124"/>
    </source>
</evidence>
<proteinExistence type="predicted"/>
<reference evidence="2" key="1">
    <citation type="submission" date="2020-05" db="EMBL/GenBank/DDBJ databases">
        <title>Mycena genomes resolve the evolution of fungal bioluminescence.</title>
        <authorList>
            <person name="Tsai I.J."/>
        </authorList>
    </citation>
    <scope>NUCLEOTIDE SEQUENCE</scope>
    <source>
        <strain evidence="2">CCC161011</strain>
    </source>
</reference>
<comment type="caution">
    <text evidence="2">The sequence shown here is derived from an EMBL/GenBank/DDBJ whole genome shotgun (WGS) entry which is preliminary data.</text>
</comment>
<dbReference type="Pfam" id="PF20236">
    <property type="entry name" value="DUF6593"/>
    <property type="match status" value="1"/>
</dbReference>
<keyword evidence="2" id="KW-0418">Kinase</keyword>
<feature type="domain" description="DUF6593" evidence="1">
    <location>
        <begin position="45"/>
        <end position="188"/>
    </location>
</feature>
<dbReference type="GO" id="GO:0016301">
    <property type="term" value="F:kinase activity"/>
    <property type="evidence" value="ECO:0007669"/>
    <property type="project" value="UniProtKB-KW"/>
</dbReference>
<gene>
    <name evidence="2" type="ORF">MVEN_01319500</name>
</gene>
<dbReference type="AlphaFoldDB" id="A0A8H7CTZ0"/>
<protein>
    <submittedName>
        <fullName evidence="2">Casein kinase I isoform alpha</fullName>
    </submittedName>
</protein>
<organism evidence="2 3">
    <name type="scientific">Mycena venus</name>
    <dbReference type="NCBI Taxonomy" id="2733690"/>
    <lineage>
        <taxon>Eukaryota</taxon>
        <taxon>Fungi</taxon>
        <taxon>Dikarya</taxon>
        <taxon>Basidiomycota</taxon>
        <taxon>Agaricomycotina</taxon>
        <taxon>Agaricomycetes</taxon>
        <taxon>Agaricomycetidae</taxon>
        <taxon>Agaricales</taxon>
        <taxon>Marasmiineae</taxon>
        <taxon>Mycenaceae</taxon>
        <taxon>Mycena</taxon>
    </lineage>
</organism>
<keyword evidence="3" id="KW-1185">Reference proteome</keyword>
<evidence type="ECO:0000259" key="1">
    <source>
        <dbReference type="Pfam" id="PF20236"/>
    </source>
</evidence>
<dbReference type="EMBL" id="JACAZI010000010">
    <property type="protein sequence ID" value="KAF7350170.1"/>
    <property type="molecule type" value="Genomic_DNA"/>
</dbReference>
<sequence length="194" mass="21591">MGRPAPTRVPRPILPSLPFLKRPSSQAYNEILALEFLHVSNRKASILNCAVVGPDICPYFHVVTRPGHTFIRTNEGRGVASVEWVPNGGGAYVELKNESLEKQLVSVWLVVSPDASYRLMHAHGQTYVWVPQSLSICLYEWDPRAREDVPQLLARIAKEDNVVTLQISPAAIEAGLLEMCVVCVVLFQSGYRID</sequence>
<dbReference type="InterPro" id="IPR046528">
    <property type="entry name" value="DUF6593"/>
</dbReference>
<dbReference type="Proteomes" id="UP000620124">
    <property type="component" value="Unassembled WGS sequence"/>
</dbReference>
<name>A0A8H7CTZ0_9AGAR</name>
<dbReference type="OrthoDB" id="3191568at2759"/>
<keyword evidence="2" id="KW-0808">Transferase</keyword>
<accession>A0A8H7CTZ0</accession>